<dbReference type="AlphaFoldDB" id="A0A833PCP4"/>
<dbReference type="InterPro" id="IPR012658">
    <property type="entry name" value="YheV"/>
</dbReference>
<feature type="coiled-coil region" evidence="1">
    <location>
        <begin position="155"/>
        <end position="185"/>
    </location>
</feature>
<sequence length="223" mass="24911">MNIKRRFIAGAKCPKCEAMDRIVMLTQGDVEWIECIECGYSENRPTHVDAPEEPAIPDEIGSYKMYVEERNNSKLMWIIAGGLIAVILLIAGFFWLNHSSETAQNNEQIHQTTPAQKAPQVAAPVTAQPVEQSASAANVELVNETILKDKVPENASLAKEEVAKLQDIQKQLDDQQQNLTSQHADADQLIKLKEEQIKILDVLAQTRSDSYPFFSVPVRLNLS</sequence>
<evidence type="ECO:0000313" key="4">
    <source>
        <dbReference type="Proteomes" id="UP000490535"/>
    </source>
</evidence>
<evidence type="ECO:0008006" key="5">
    <source>
        <dbReference type="Google" id="ProtNLM"/>
    </source>
</evidence>
<evidence type="ECO:0000256" key="1">
    <source>
        <dbReference type="SAM" id="Coils"/>
    </source>
</evidence>
<organism evidence="3 4">
    <name type="scientific">Acinetobacter bereziniae</name>
    <name type="common">Acinetobacter genomosp. 10</name>
    <dbReference type="NCBI Taxonomy" id="106648"/>
    <lineage>
        <taxon>Bacteria</taxon>
        <taxon>Pseudomonadati</taxon>
        <taxon>Pseudomonadota</taxon>
        <taxon>Gammaproteobacteria</taxon>
        <taxon>Moraxellales</taxon>
        <taxon>Moraxellaceae</taxon>
        <taxon>Acinetobacter</taxon>
    </lineage>
</organism>
<dbReference type="EMBL" id="WNDP01000142">
    <property type="protein sequence ID" value="KAF1019470.1"/>
    <property type="molecule type" value="Genomic_DNA"/>
</dbReference>
<reference evidence="4" key="1">
    <citation type="journal article" date="2020" name="MBio">
        <title>Horizontal gene transfer to a defensive symbiont with a reduced genome amongst a multipartite beetle microbiome.</title>
        <authorList>
            <person name="Waterworth S.C."/>
            <person name="Florez L.V."/>
            <person name="Rees E.R."/>
            <person name="Hertweck C."/>
            <person name="Kaltenpoth M."/>
            <person name="Kwan J.C."/>
        </authorList>
    </citation>
    <scope>NUCLEOTIDE SEQUENCE [LARGE SCALE GENOMIC DNA]</scope>
</reference>
<accession>A0A833PCP4</accession>
<feature type="transmembrane region" description="Helical" evidence="2">
    <location>
        <begin position="75"/>
        <end position="96"/>
    </location>
</feature>
<keyword evidence="2" id="KW-0472">Membrane</keyword>
<dbReference type="NCBIfam" id="TIGR02443">
    <property type="entry name" value="YheV family putative zinc ribbon protein"/>
    <property type="match status" value="1"/>
</dbReference>
<name>A0A833PCP4_ACIBZ</name>
<dbReference type="Pfam" id="PF09526">
    <property type="entry name" value="DUF2387"/>
    <property type="match status" value="1"/>
</dbReference>
<keyword evidence="1" id="KW-0175">Coiled coil</keyword>
<gene>
    <name evidence="3" type="ORF">GAK29_03896</name>
</gene>
<dbReference type="Proteomes" id="UP000490535">
    <property type="component" value="Unassembled WGS sequence"/>
</dbReference>
<evidence type="ECO:0000313" key="3">
    <source>
        <dbReference type="EMBL" id="KAF1019470.1"/>
    </source>
</evidence>
<comment type="caution">
    <text evidence="3">The sequence shown here is derived from an EMBL/GenBank/DDBJ whole genome shotgun (WGS) entry which is preliminary data.</text>
</comment>
<proteinExistence type="predicted"/>
<evidence type="ECO:0000256" key="2">
    <source>
        <dbReference type="SAM" id="Phobius"/>
    </source>
</evidence>
<keyword evidence="2" id="KW-0812">Transmembrane</keyword>
<protein>
    <recommendedName>
        <fullName evidence="5">Metal-binding protein</fullName>
    </recommendedName>
</protein>
<keyword evidence="2" id="KW-1133">Transmembrane helix</keyword>